<dbReference type="AlphaFoldDB" id="A0A0R0LSX3"/>
<protein>
    <submittedName>
        <fullName evidence="1">Putative phosphatase inhibitor protein</fullName>
    </submittedName>
</protein>
<evidence type="ECO:0000313" key="1">
    <source>
        <dbReference type="EMBL" id="KRH92550.1"/>
    </source>
</evidence>
<evidence type="ECO:0000313" key="2">
    <source>
        <dbReference type="Proteomes" id="UP000051530"/>
    </source>
</evidence>
<dbReference type="InterPro" id="IPR011107">
    <property type="entry name" value="PPI_Ypi1"/>
</dbReference>
<comment type="caution">
    <text evidence="1">The sequence shown here is derived from an EMBL/GenBank/DDBJ whole genome shotgun (WGS) entry which is preliminary data.</text>
</comment>
<accession>A0A0R0LSX3</accession>
<dbReference type="Pfam" id="PF07491">
    <property type="entry name" value="PPI_Ypi1"/>
    <property type="match status" value="1"/>
</dbReference>
<organism evidence="1 2">
    <name type="scientific">Pseudoloma neurophilia</name>
    <dbReference type="NCBI Taxonomy" id="146866"/>
    <lineage>
        <taxon>Eukaryota</taxon>
        <taxon>Fungi</taxon>
        <taxon>Fungi incertae sedis</taxon>
        <taxon>Microsporidia</taxon>
        <taxon>Pseudoloma</taxon>
    </lineage>
</organism>
<dbReference type="EMBL" id="LGUB01000839">
    <property type="protein sequence ID" value="KRH92550.1"/>
    <property type="molecule type" value="Genomic_DNA"/>
</dbReference>
<dbReference type="GO" id="GO:0004865">
    <property type="term" value="F:protein serine/threonine phosphatase inhibitor activity"/>
    <property type="evidence" value="ECO:0007669"/>
    <property type="project" value="InterPro"/>
</dbReference>
<reference evidence="1 2" key="1">
    <citation type="submission" date="2015-07" db="EMBL/GenBank/DDBJ databases">
        <title>The genome of Pseudoloma neurophilia, a relevant intracellular parasite of the zebrafish.</title>
        <authorList>
            <person name="Ndikumana S."/>
            <person name="Pelin A."/>
            <person name="Sanders J."/>
            <person name="Corradi N."/>
        </authorList>
    </citation>
    <scope>NUCLEOTIDE SEQUENCE [LARGE SCALE GENOMIC DNA]</scope>
    <source>
        <strain evidence="1 2">MK1</strain>
    </source>
</reference>
<sequence>MPDQPTPSSSTTHLEPLSLRLTTRLQLINRVRPRVTFTPDTVNNEHHGLRSSKLCCIFKIGKDKSKNKYERC</sequence>
<proteinExistence type="predicted"/>
<dbReference type="Proteomes" id="UP000051530">
    <property type="component" value="Unassembled WGS sequence"/>
</dbReference>
<dbReference type="OrthoDB" id="307488at2759"/>
<keyword evidence="2" id="KW-1185">Reference proteome</keyword>
<gene>
    <name evidence="1" type="ORF">M153_4619000234</name>
</gene>
<dbReference type="VEuPathDB" id="MicrosporidiaDB:M153_4619000234"/>
<name>A0A0R0LSX3_9MICR</name>